<reference evidence="2 3" key="1">
    <citation type="submission" date="2019-08" db="EMBL/GenBank/DDBJ databases">
        <title>Deep-cultivation of Planctomycetes and their phenomic and genomic characterization uncovers novel biology.</title>
        <authorList>
            <person name="Wiegand S."/>
            <person name="Jogler M."/>
            <person name="Boedeker C."/>
            <person name="Pinto D."/>
            <person name="Vollmers J."/>
            <person name="Rivas-Marin E."/>
            <person name="Kohn T."/>
            <person name="Peeters S.H."/>
            <person name="Heuer A."/>
            <person name="Rast P."/>
            <person name="Oberbeckmann S."/>
            <person name="Bunk B."/>
            <person name="Jeske O."/>
            <person name="Meyerdierks A."/>
            <person name="Storesund J.E."/>
            <person name="Kallscheuer N."/>
            <person name="Luecker S."/>
            <person name="Lage O.M."/>
            <person name="Pohl T."/>
            <person name="Merkel B.J."/>
            <person name="Hornburger P."/>
            <person name="Mueller R.-W."/>
            <person name="Bruemmer F."/>
            <person name="Labrenz M."/>
            <person name="Spormann A.M."/>
            <person name="Op den Camp H."/>
            <person name="Overmann J."/>
            <person name="Amann R."/>
            <person name="Jetten M.S.M."/>
            <person name="Mascher T."/>
            <person name="Medema M.H."/>
            <person name="Devos D.P."/>
            <person name="Kaster A.-K."/>
            <person name="Ovreas L."/>
            <person name="Rohde M."/>
            <person name="Galperin M.Y."/>
            <person name="Jogler C."/>
        </authorList>
    </citation>
    <scope>NUCLEOTIDE SEQUENCE [LARGE SCALE GENOMIC DNA]</scope>
    <source>
        <strain evidence="2 3">OJF2</strain>
    </source>
</reference>
<keyword evidence="3" id="KW-1185">Reference proteome</keyword>
<dbReference type="Pfam" id="PF14100">
    <property type="entry name" value="DUF6807"/>
    <property type="match status" value="1"/>
</dbReference>
<feature type="chain" id="PRO_5022894220" description="Methane oxygenase PmoA" evidence="1">
    <location>
        <begin position="23"/>
        <end position="415"/>
    </location>
</feature>
<dbReference type="OrthoDB" id="242279at2"/>
<evidence type="ECO:0000313" key="3">
    <source>
        <dbReference type="Proteomes" id="UP000324233"/>
    </source>
</evidence>
<dbReference type="Proteomes" id="UP000324233">
    <property type="component" value="Chromosome"/>
</dbReference>
<name>A0A5B9W253_9BACT</name>
<dbReference type="AlphaFoldDB" id="A0A5B9W253"/>
<gene>
    <name evidence="2" type="ORF">OJF2_26190</name>
</gene>
<dbReference type="EMBL" id="CP042997">
    <property type="protein sequence ID" value="QEH34085.1"/>
    <property type="molecule type" value="Genomic_DNA"/>
</dbReference>
<proteinExistence type="predicted"/>
<organism evidence="2 3">
    <name type="scientific">Aquisphaera giovannonii</name>
    <dbReference type="NCBI Taxonomy" id="406548"/>
    <lineage>
        <taxon>Bacteria</taxon>
        <taxon>Pseudomonadati</taxon>
        <taxon>Planctomycetota</taxon>
        <taxon>Planctomycetia</taxon>
        <taxon>Isosphaerales</taxon>
        <taxon>Isosphaeraceae</taxon>
        <taxon>Aquisphaera</taxon>
    </lineage>
</organism>
<feature type="signal peptide" evidence="1">
    <location>
        <begin position="1"/>
        <end position="22"/>
    </location>
</feature>
<dbReference type="RefSeq" id="WP_148594059.1">
    <property type="nucleotide sequence ID" value="NZ_CP042997.1"/>
</dbReference>
<dbReference type="InterPro" id="IPR029475">
    <property type="entry name" value="DUF6807"/>
</dbReference>
<evidence type="ECO:0000256" key="1">
    <source>
        <dbReference type="SAM" id="SignalP"/>
    </source>
</evidence>
<accession>A0A5B9W253</accession>
<keyword evidence="1" id="KW-0732">Signal</keyword>
<dbReference type="KEGG" id="agv:OJF2_26190"/>
<protein>
    <recommendedName>
        <fullName evidence="4">Methane oxygenase PmoA</fullName>
    </recommendedName>
</protein>
<evidence type="ECO:0000313" key="2">
    <source>
        <dbReference type="EMBL" id="QEH34085.1"/>
    </source>
</evidence>
<evidence type="ECO:0008006" key="4">
    <source>
        <dbReference type="Google" id="ProtNLM"/>
    </source>
</evidence>
<sequence precursor="true">MIRPRFALLVAVLCSPPGLVAAADEVHHLSLRGPRLGCEAPVVMSLGENVPPGNYMVQAEGSAVLGTAQVFDDDGRKWLAMVMDPGEVPTSIHIGAFPQDLKAGSPHISIEPRGRDLVVKVENDLLAEYHSDGGAKPYLFPVMGPRGVRYTRAYPMEDVPGEDRDHPHQRSFWFTHGKVNGIDFWSEAKGHGTIRETARKTVVSGHVLGRLRTTNEWLGPDGAKVLEDERVLTFYATRGLDAPRIIDFDITLRATAGPVTFGDTKEGSFGLRVASTMDVNKKLGGKIVNAEGLEDDAAWGKPSPWVDYTGPVDHRGLIATGVMSRQDVGIAILNHPDSFRFPTTWHVRTYGLFAANPFGWHDFGVGKSGDHTLPAGQEIRLRYRVILHRGDASKVRLREAFEAYSKPPEIVRTSR</sequence>